<keyword evidence="1" id="KW-0378">Hydrolase</keyword>
<feature type="domain" description="Alpha-N-acetylglucosaminidase tim-barrel" evidence="2">
    <location>
        <begin position="139"/>
        <end position="468"/>
    </location>
</feature>
<dbReference type="InterPro" id="IPR024240">
    <property type="entry name" value="NAGLU_N"/>
</dbReference>
<sequence length="688" mass="78652">MGCVVTFEINSLNVIKVIEKSPDIRIIDDEVNEDPGILVVQGLISRILGPQFIPYFNLVLINTTTGQQYFEVSSDTSGRTTTITIKADTPVNLASGINFYLKYYGQCSFTWTGDQCNLTASNLPVVNNPVSIDMLSQYRYYMNVCTFGYSTVWWDWPRWEREIDWMALNGYNLPLAFVGQEYVWYQVFANLGLSESEIQAWFTGPAFLPWNRMGNVNEWAGNLTLGWMADQRDLQIQILTRMRQFGMQAVLPGFAGHVPEALETHYPKANITQLGGWGTFSGTYYLNPDDPLFSKIAQAFVITQNQLYGTDHFYNFDPFNELEPPSSDLTYLKNCSQSMFNNLIAADPQGIWVLQGWFLVDDPEFWLPPQTEAFLSGVPIGKMIVLDLWSDVIPAWNSTNYYYGHNWIWCMLHNFGGRSGMYGKIPFISTNPIEARSLSPNMVGTGLTPEAIEQNVIVYDLMSEMAWRSTPPDLKEWVDQYVTRRYGKHGLPFLSINDTSITNTSTFSFDLTEITTQALINLFMTNELQLNSAFLNNSLEEFNKYSEALLSIIQDVYTIASTQEMLLVGHWTARARALTPANESTNLYEMNARNQITLWGPTYSDVHDYAYKLWGGLTEDFYLARWTLFVKELQYSLTSSQPFNSTLFQTNCEAVEEVWNLQTYPYPTIPTGNSYEISKSLRENQYNN</sequence>
<dbReference type="FunCoup" id="D3BUP7">
    <property type="interactions" value="3"/>
</dbReference>
<dbReference type="InterPro" id="IPR029018">
    <property type="entry name" value="Hex-like_dom2"/>
</dbReference>
<protein>
    <submittedName>
        <fullName evidence="5">Alpha-N-acetylglucosaminidase</fullName>
    </submittedName>
</protein>
<feature type="domain" description="Alpha-N-acetylglucosaminidase N-terminal" evidence="3">
    <location>
        <begin position="40"/>
        <end position="124"/>
    </location>
</feature>
<evidence type="ECO:0000259" key="4">
    <source>
        <dbReference type="Pfam" id="PF12972"/>
    </source>
</evidence>
<comment type="caution">
    <text evidence="5">The sequence shown here is derived from an EMBL/GenBank/DDBJ whole genome shotgun (WGS) entry which is preliminary data.</text>
</comment>
<dbReference type="GO" id="GO:0016787">
    <property type="term" value="F:hydrolase activity"/>
    <property type="evidence" value="ECO:0007669"/>
    <property type="project" value="UniProtKB-KW"/>
</dbReference>
<evidence type="ECO:0000313" key="6">
    <source>
        <dbReference type="Proteomes" id="UP000001396"/>
    </source>
</evidence>
<dbReference type="Gene3D" id="3.30.379.10">
    <property type="entry name" value="Chitobiase/beta-hexosaminidase domain 2-like"/>
    <property type="match status" value="1"/>
</dbReference>
<dbReference type="PANTHER" id="PTHR12872">
    <property type="entry name" value="ALPHA-N-ACETYLGLUCOSAMINIDASE"/>
    <property type="match status" value="1"/>
</dbReference>
<dbReference type="Pfam" id="PF12972">
    <property type="entry name" value="NAGLU_C"/>
    <property type="match status" value="1"/>
</dbReference>
<dbReference type="RefSeq" id="XP_020426969.1">
    <property type="nucleotide sequence ID" value="XM_020582615.1"/>
</dbReference>
<dbReference type="OMA" id="AGFPKEY"/>
<gene>
    <name evidence="5" type="primary">naglu</name>
    <name evidence="5" type="ORF">PPL_11868</name>
</gene>
<dbReference type="STRING" id="670386.D3BUP7"/>
<dbReference type="Pfam" id="PF12971">
    <property type="entry name" value="NAGLU_N"/>
    <property type="match status" value="1"/>
</dbReference>
<dbReference type="EMBL" id="ADBJ01000060">
    <property type="protein sequence ID" value="EFA74835.1"/>
    <property type="molecule type" value="Genomic_DNA"/>
</dbReference>
<dbReference type="AlphaFoldDB" id="D3BUP7"/>
<keyword evidence="6" id="KW-1185">Reference proteome</keyword>
<evidence type="ECO:0000259" key="2">
    <source>
        <dbReference type="Pfam" id="PF05089"/>
    </source>
</evidence>
<dbReference type="PANTHER" id="PTHR12872:SF1">
    <property type="entry name" value="ALPHA-N-ACETYLGLUCOSAMINIDASE"/>
    <property type="match status" value="1"/>
</dbReference>
<evidence type="ECO:0000256" key="1">
    <source>
        <dbReference type="ARBA" id="ARBA00022801"/>
    </source>
</evidence>
<dbReference type="Pfam" id="PF05089">
    <property type="entry name" value="NAGLU"/>
    <property type="match status" value="1"/>
</dbReference>
<dbReference type="Proteomes" id="UP000001396">
    <property type="component" value="Unassembled WGS sequence"/>
</dbReference>
<dbReference type="InterPro" id="IPR024732">
    <property type="entry name" value="NAGLU_C"/>
</dbReference>
<dbReference type="Gene3D" id="1.20.120.670">
    <property type="entry name" value="N-acetyl-b-d-glucoasminidase"/>
    <property type="match status" value="1"/>
</dbReference>
<dbReference type="InParanoid" id="D3BUP7"/>
<proteinExistence type="predicted"/>
<organism evidence="5 6">
    <name type="scientific">Heterostelium pallidum (strain ATCC 26659 / Pp 5 / PN500)</name>
    <name type="common">Cellular slime mold</name>
    <name type="synonym">Polysphondylium pallidum</name>
    <dbReference type="NCBI Taxonomy" id="670386"/>
    <lineage>
        <taxon>Eukaryota</taxon>
        <taxon>Amoebozoa</taxon>
        <taxon>Evosea</taxon>
        <taxon>Eumycetozoa</taxon>
        <taxon>Dictyostelia</taxon>
        <taxon>Acytosteliales</taxon>
        <taxon>Acytosteliaceae</taxon>
        <taxon>Heterostelium</taxon>
    </lineage>
</organism>
<evidence type="ECO:0000259" key="3">
    <source>
        <dbReference type="Pfam" id="PF12971"/>
    </source>
</evidence>
<name>D3BUP7_HETP5</name>
<dbReference type="InterPro" id="IPR024733">
    <property type="entry name" value="NAGLU_tim-barrel"/>
</dbReference>
<dbReference type="Gene3D" id="3.20.20.80">
    <property type="entry name" value="Glycosidases"/>
    <property type="match status" value="1"/>
</dbReference>
<feature type="domain" description="Alpha-N-acetylglucosaminidase C-terminal" evidence="4">
    <location>
        <begin position="496"/>
        <end position="682"/>
    </location>
</feature>
<accession>D3BUP7</accession>
<dbReference type="InterPro" id="IPR007781">
    <property type="entry name" value="NAGLU"/>
</dbReference>
<evidence type="ECO:0000313" key="5">
    <source>
        <dbReference type="EMBL" id="EFA74835.1"/>
    </source>
</evidence>
<dbReference type="GeneID" id="31367336"/>
<reference evidence="5 6" key="1">
    <citation type="journal article" date="2011" name="Genome Res.">
        <title>Phylogeny-wide analysis of social amoeba genomes highlights ancient origins for complex intercellular communication.</title>
        <authorList>
            <person name="Heidel A.J."/>
            <person name="Lawal H.M."/>
            <person name="Felder M."/>
            <person name="Schilde C."/>
            <person name="Helps N.R."/>
            <person name="Tunggal B."/>
            <person name="Rivero F."/>
            <person name="John U."/>
            <person name="Schleicher M."/>
            <person name="Eichinger L."/>
            <person name="Platzer M."/>
            <person name="Noegel A.A."/>
            <person name="Schaap P."/>
            <person name="Gloeckner G."/>
        </authorList>
    </citation>
    <scope>NUCLEOTIDE SEQUENCE [LARGE SCALE GENOMIC DNA]</scope>
    <source>
        <strain evidence="6">ATCC 26659 / Pp 5 / PN500</strain>
    </source>
</reference>